<evidence type="ECO:0000256" key="1">
    <source>
        <dbReference type="SAM" id="SignalP"/>
    </source>
</evidence>
<keyword evidence="3" id="KW-1185">Reference proteome</keyword>
<sequence>MKKLVLAVFAMTLLFSVNAQIETPQPSPFTKIEQKVGLTDVTLEYSRPNMRGRTIFGDLVPYGKLWRLGANANTKITFSDDVMVDGQELKAGSYAVFATPNAKSWDVVFYSDANNWGTPREWDDSKVAAKTTAEVYPLPMDIETFTVGFDDLTSNSVNLGMMWANVYTAVKIDVPTDAKVSKAIDATMAGPSAGDYYAAAVYYLSEDKDINKANQWMEKAMSMTEKPAFWQLRQQSLIYAKMGDKKKAIATAKLSLEGAKARGNADYVKMNEDSLKEWGAM</sequence>
<feature type="signal peptide" evidence="1">
    <location>
        <begin position="1"/>
        <end position="19"/>
    </location>
</feature>
<proteinExistence type="predicted"/>
<evidence type="ECO:0000313" key="2">
    <source>
        <dbReference type="EMBL" id="MFC3875684.1"/>
    </source>
</evidence>
<comment type="caution">
    <text evidence="2">The sequence shown here is derived from an EMBL/GenBank/DDBJ whole genome shotgun (WGS) entry which is preliminary data.</text>
</comment>
<dbReference type="Pfam" id="PF11138">
    <property type="entry name" value="DUF2911"/>
    <property type="match status" value="1"/>
</dbReference>
<dbReference type="InterPro" id="IPR021314">
    <property type="entry name" value="DUF2911"/>
</dbReference>
<protein>
    <submittedName>
        <fullName evidence="2">DUF2911 domain-containing protein</fullName>
    </submittedName>
</protein>
<keyword evidence="1" id="KW-0732">Signal</keyword>
<dbReference type="Proteomes" id="UP001595812">
    <property type="component" value="Unassembled WGS sequence"/>
</dbReference>
<organism evidence="2 3">
    <name type="scientific">Winogradskyella maritima</name>
    <dbReference type="NCBI Taxonomy" id="1517766"/>
    <lineage>
        <taxon>Bacteria</taxon>
        <taxon>Pseudomonadati</taxon>
        <taxon>Bacteroidota</taxon>
        <taxon>Flavobacteriia</taxon>
        <taxon>Flavobacteriales</taxon>
        <taxon>Flavobacteriaceae</taxon>
        <taxon>Winogradskyella</taxon>
    </lineage>
</organism>
<accession>A0ABV8AGH5</accession>
<gene>
    <name evidence="2" type="ORF">ACFOSX_00435</name>
</gene>
<evidence type="ECO:0000313" key="3">
    <source>
        <dbReference type="Proteomes" id="UP001595812"/>
    </source>
</evidence>
<dbReference type="RefSeq" id="WP_386095899.1">
    <property type="nucleotide sequence ID" value="NZ_JBHSAT010000001.1"/>
</dbReference>
<reference evidence="3" key="1">
    <citation type="journal article" date="2019" name="Int. J. Syst. Evol. Microbiol.">
        <title>The Global Catalogue of Microorganisms (GCM) 10K type strain sequencing project: providing services to taxonomists for standard genome sequencing and annotation.</title>
        <authorList>
            <consortium name="The Broad Institute Genomics Platform"/>
            <consortium name="The Broad Institute Genome Sequencing Center for Infectious Disease"/>
            <person name="Wu L."/>
            <person name="Ma J."/>
        </authorList>
    </citation>
    <scope>NUCLEOTIDE SEQUENCE [LARGE SCALE GENOMIC DNA]</scope>
    <source>
        <strain evidence="3">CECT 8979</strain>
    </source>
</reference>
<dbReference type="EMBL" id="JBHSAT010000001">
    <property type="protein sequence ID" value="MFC3875684.1"/>
    <property type="molecule type" value="Genomic_DNA"/>
</dbReference>
<feature type="chain" id="PRO_5045809463" evidence="1">
    <location>
        <begin position="20"/>
        <end position="281"/>
    </location>
</feature>
<name>A0ABV8AGH5_9FLAO</name>